<dbReference type="EMBL" id="JABFUD020000010">
    <property type="protein sequence ID" value="KAI5074177.1"/>
    <property type="molecule type" value="Genomic_DNA"/>
</dbReference>
<name>A0A9D4ZHE1_ADICA</name>
<dbReference type="EMBL" id="JABFUD020000010">
    <property type="protein sequence ID" value="KAI5074077.1"/>
    <property type="molecule type" value="Genomic_DNA"/>
</dbReference>
<dbReference type="Proteomes" id="UP000886520">
    <property type="component" value="Chromosome 10"/>
</dbReference>
<accession>A0A9D4ZHE1</accession>
<reference evidence="1" key="1">
    <citation type="submission" date="2021-01" db="EMBL/GenBank/DDBJ databases">
        <title>Adiantum capillus-veneris genome.</title>
        <authorList>
            <person name="Fang Y."/>
            <person name="Liao Q."/>
        </authorList>
    </citation>
    <scope>NUCLEOTIDE SEQUENCE</scope>
    <source>
        <strain evidence="1">H3</strain>
        <tissue evidence="1">Leaf</tissue>
    </source>
</reference>
<protein>
    <submittedName>
        <fullName evidence="1">Uncharacterized protein</fullName>
    </submittedName>
</protein>
<sequence>MEFAETIDQGVDTQEDLITLAKAVEIEESMEKEDKLQEIGDDGTCLHDKNIEFSGIIIGEVVEEVLGA</sequence>
<evidence type="ECO:0000313" key="2">
    <source>
        <dbReference type="EMBL" id="KAI5074177.1"/>
    </source>
</evidence>
<gene>
    <name evidence="1" type="ORF">GOP47_0010038</name>
    <name evidence="2" type="ORF">GOP47_0010138</name>
</gene>
<evidence type="ECO:0000313" key="1">
    <source>
        <dbReference type="EMBL" id="KAI5074077.1"/>
    </source>
</evidence>
<keyword evidence="3" id="KW-1185">Reference proteome</keyword>
<comment type="caution">
    <text evidence="1">The sequence shown here is derived from an EMBL/GenBank/DDBJ whole genome shotgun (WGS) entry which is preliminary data.</text>
</comment>
<organism evidence="1 3">
    <name type="scientific">Adiantum capillus-veneris</name>
    <name type="common">Maidenhair fern</name>
    <dbReference type="NCBI Taxonomy" id="13818"/>
    <lineage>
        <taxon>Eukaryota</taxon>
        <taxon>Viridiplantae</taxon>
        <taxon>Streptophyta</taxon>
        <taxon>Embryophyta</taxon>
        <taxon>Tracheophyta</taxon>
        <taxon>Polypodiopsida</taxon>
        <taxon>Polypodiidae</taxon>
        <taxon>Polypodiales</taxon>
        <taxon>Pteridineae</taxon>
        <taxon>Pteridaceae</taxon>
        <taxon>Vittarioideae</taxon>
        <taxon>Adiantum</taxon>
    </lineage>
</organism>
<evidence type="ECO:0000313" key="3">
    <source>
        <dbReference type="Proteomes" id="UP000886520"/>
    </source>
</evidence>
<dbReference type="AlphaFoldDB" id="A0A9D4ZHE1"/>
<proteinExistence type="predicted"/>